<evidence type="ECO:0000256" key="5">
    <source>
        <dbReference type="PIRSR" id="PIRSR602403-1"/>
    </source>
</evidence>
<keyword evidence="4 5" id="KW-0408">Iron</keyword>
<keyword evidence="2 5" id="KW-0349">Heme</keyword>
<dbReference type="GO" id="GO:0020037">
    <property type="term" value="F:heme binding"/>
    <property type="evidence" value="ECO:0007669"/>
    <property type="project" value="InterPro"/>
</dbReference>
<dbReference type="PRINTS" id="PR00385">
    <property type="entry name" value="P450"/>
</dbReference>
<comment type="cofactor">
    <cofactor evidence="5">
        <name>heme</name>
        <dbReference type="ChEBI" id="CHEBI:30413"/>
    </cofactor>
</comment>
<dbReference type="AlphaFoldDB" id="A0A402BKJ9"/>
<dbReference type="GO" id="GO:0016705">
    <property type="term" value="F:oxidoreductase activity, acting on paired donors, with incorporation or reduction of molecular oxygen"/>
    <property type="evidence" value="ECO:0007669"/>
    <property type="project" value="InterPro"/>
</dbReference>
<dbReference type="InterPro" id="IPR017972">
    <property type="entry name" value="Cyt_P450_CS"/>
</dbReference>
<evidence type="ECO:0000256" key="6">
    <source>
        <dbReference type="RuleBase" id="RU000461"/>
    </source>
</evidence>
<dbReference type="RefSeq" id="WP_126631780.1">
    <property type="nucleotide sequence ID" value="NZ_BIFT01000002.1"/>
</dbReference>
<dbReference type="PANTHER" id="PTHR24304">
    <property type="entry name" value="CYTOCHROME P450 FAMILY 7"/>
    <property type="match status" value="1"/>
</dbReference>
<evidence type="ECO:0000256" key="3">
    <source>
        <dbReference type="ARBA" id="ARBA00022723"/>
    </source>
</evidence>
<evidence type="ECO:0000313" key="7">
    <source>
        <dbReference type="EMBL" id="GCE31861.1"/>
    </source>
</evidence>
<dbReference type="CDD" id="cd00302">
    <property type="entry name" value="cytochrome_P450"/>
    <property type="match status" value="1"/>
</dbReference>
<dbReference type="Pfam" id="PF00067">
    <property type="entry name" value="p450"/>
    <property type="match status" value="1"/>
</dbReference>
<evidence type="ECO:0000256" key="2">
    <source>
        <dbReference type="ARBA" id="ARBA00022617"/>
    </source>
</evidence>
<evidence type="ECO:0000256" key="4">
    <source>
        <dbReference type="ARBA" id="ARBA00023004"/>
    </source>
</evidence>
<dbReference type="OrthoDB" id="140159at2"/>
<dbReference type="PANTHER" id="PTHR24304:SF2">
    <property type="entry name" value="24-HYDROXYCHOLESTEROL 7-ALPHA-HYDROXYLASE"/>
    <property type="match status" value="1"/>
</dbReference>
<dbReference type="InterPro" id="IPR002403">
    <property type="entry name" value="Cyt_P450_E_grp-IV"/>
</dbReference>
<proteinExistence type="inferred from homology"/>
<keyword evidence="6" id="KW-0560">Oxidoreductase</keyword>
<comment type="caution">
    <text evidence="7">The sequence shown here is derived from an EMBL/GenBank/DDBJ whole genome shotgun (WGS) entry which is preliminary data.</text>
</comment>
<keyword evidence="8" id="KW-1185">Reference proteome</keyword>
<dbReference type="GO" id="GO:0005506">
    <property type="term" value="F:iron ion binding"/>
    <property type="evidence" value="ECO:0007669"/>
    <property type="project" value="InterPro"/>
</dbReference>
<dbReference type="InterPro" id="IPR050529">
    <property type="entry name" value="CYP450_sterol_14alpha_dmase"/>
</dbReference>
<protein>
    <submittedName>
        <fullName evidence="7">Cytochrome P450</fullName>
    </submittedName>
</protein>
<comment type="similarity">
    <text evidence="1 6">Belongs to the cytochrome P450 family.</text>
</comment>
<evidence type="ECO:0000256" key="1">
    <source>
        <dbReference type="ARBA" id="ARBA00010617"/>
    </source>
</evidence>
<keyword evidence="3 5" id="KW-0479">Metal-binding</keyword>
<dbReference type="PROSITE" id="PS00086">
    <property type="entry name" value="CYTOCHROME_P450"/>
    <property type="match status" value="1"/>
</dbReference>
<dbReference type="PRINTS" id="PR00465">
    <property type="entry name" value="EP450IV"/>
</dbReference>
<dbReference type="SUPFAM" id="SSF48264">
    <property type="entry name" value="Cytochrome P450"/>
    <property type="match status" value="1"/>
</dbReference>
<dbReference type="EMBL" id="BIFT01000002">
    <property type="protein sequence ID" value="GCE31861.1"/>
    <property type="molecule type" value="Genomic_DNA"/>
</dbReference>
<dbReference type="Proteomes" id="UP000287171">
    <property type="component" value="Unassembled WGS sequence"/>
</dbReference>
<evidence type="ECO:0000313" key="8">
    <source>
        <dbReference type="Proteomes" id="UP000287171"/>
    </source>
</evidence>
<name>A0A402BKJ9_9CHLR</name>
<gene>
    <name evidence="7" type="ORF">KDA_73450</name>
</gene>
<dbReference type="GO" id="GO:0004497">
    <property type="term" value="F:monooxygenase activity"/>
    <property type="evidence" value="ECO:0007669"/>
    <property type="project" value="UniProtKB-KW"/>
</dbReference>
<keyword evidence="6" id="KW-0503">Monooxygenase</keyword>
<accession>A0A402BKJ9</accession>
<dbReference type="InterPro" id="IPR036396">
    <property type="entry name" value="Cyt_P450_sf"/>
</dbReference>
<sequence length="451" mass="50375">MTVDAVTDLLPSPPLAPGLPLLGSALAMRQDLVAFLVEQYRQLGPIFRVRALNQEMVVMAGPEANTFVTKEGTDKFSSYELWHKFGLEFGAEQHLSAIDGENHAQLRKLFKPAYSVSRLLADIPMLVDIAEAVLNRLPVGEEIPALYLFRMIVTEQLGRALANYAPGDNLQYMITSVRFALNVYVTKQMPNFMLKLPVYQRARQHYLKMGQDIVAEHRATTRTTKDLIDGILTASQDPAFQEMLSSEEQIAFASLGPFVAGLDTAANECSFMLYELLKHPSILEQCEAAADELFSQGLPTQEQIRGHGVLHSAMMETLRMHSISPVVNRIAAKDFAFAGHQIKKGQNVIIATTVSHFLPEFYPDPYTFDIERYSAERKEHKQRGAYAPFGIGTHLCLGAGAAEAQIVLVLATLLHSVRLERVDPQASLRVRNDPAPTFGYSFRVRLREHRH</sequence>
<organism evidence="7 8">
    <name type="scientific">Dictyobacter alpinus</name>
    <dbReference type="NCBI Taxonomy" id="2014873"/>
    <lineage>
        <taxon>Bacteria</taxon>
        <taxon>Bacillati</taxon>
        <taxon>Chloroflexota</taxon>
        <taxon>Ktedonobacteria</taxon>
        <taxon>Ktedonobacterales</taxon>
        <taxon>Dictyobacteraceae</taxon>
        <taxon>Dictyobacter</taxon>
    </lineage>
</organism>
<dbReference type="InterPro" id="IPR001128">
    <property type="entry name" value="Cyt_P450"/>
</dbReference>
<feature type="binding site" description="axial binding residue" evidence="5">
    <location>
        <position position="396"/>
    </location>
    <ligand>
        <name>heme</name>
        <dbReference type="ChEBI" id="CHEBI:30413"/>
    </ligand>
    <ligandPart>
        <name>Fe</name>
        <dbReference type="ChEBI" id="CHEBI:18248"/>
    </ligandPart>
</feature>
<reference evidence="8" key="1">
    <citation type="submission" date="2018-12" db="EMBL/GenBank/DDBJ databases">
        <title>Tengunoibacter tsumagoiensis gen. nov., sp. nov., Dictyobacter kobayashii sp. nov., D. alpinus sp. nov., and D. joshuensis sp. nov. and description of Dictyobacteraceae fam. nov. within the order Ktedonobacterales isolated from Tengu-no-mugimeshi.</title>
        <authorList>
            <person name="Wang C.M."/>
            <person name="Zheng Y."/>
            <person name="Sakai Y."/>
            <person name="Toyoda A."/>
            <person name="Minakuchi Y."/>
            <person name="Abe K."/>
            <person name="Yokota A."/>
            <person name="Yabe S."/>
        </authorList>
    </citation>
    <scope>NUCLEOTIDE SEQUENCE [LARGE SCALE GENOMIC DNA]</scope>
    <source>
        <strain evidence="8">Uno16</strain>
    </source>
</reference>
<dbReference type="Gene3D" id="1.10.630.10">
    <property type="entry name" value="Cytochrome P450"/>
    <property type="match status" value="1"/>
</dbReference>